<name>A0A645HAW9_9ZZZZ</name>
<proteinExistence type="predicted"/>
<organism evidence="1">
    <name type="scientific">bioreactor metagenome</name>
    <dbReference type="NCBI Taxonomy" id="1076179"/>
    <lineage>
        <taxon>unclassified sequences</taxon>
        <taxon>metagenomes</taxon>
        <taxon>ecological metagenomes</taxon>
    </lineage>
</organism>
<sequence>MTQVIAELFRERDGAQVKRVPAWVEAAIQRLQYQPRAADGCQPLPAILRLGVDFNLDSAVVDGVAARAGDELTVF</sequence>
<protein>
    <submittedName>
        <fullName evidence="1">Uncharacterized protein</fullName>
    </submittedName>
</protein>
<dbReference type="AlphaFoldDB" id="A0A645HAW9"/>
<dbReference type="EMBL" id="VSSQ01090159">
    <property type="protein sequence ID" value="MPN36175.1"/>
    <property type="molecule type" value="Genomic_DNA"/>
</dbReference>
<gene>
    <name evidence="1" type="ORF">SDC9_183682</name>
</gene>
<reference evidence="1" key="1">
    <citation type="submission" date="2019-08" db="EMBL/GenBank/DDBJ databases">
        <authorList>
            <person name="Kucharzyk K."/>
            <person name="Murdoch R.W."/>
            <person name="Higgins S."/>
            <person name="Loffler F."/>
        </authorList>
    </citation>
    <scope>NUCLEOTIDE SEQUENCE</scope>
</reference>
<comment type="caution">
    <text evidence="1">The sequence shown here is derived from an EMBL/GenBank/DDBJ whole genome shotgun (WGS) entry which is preliminary data.</text>
</comment>
<accession>A0A645HAW9</accession>
<evidence type="ECO:0000313" key="1">
    <source>
        <dbReference type="EMBL" id="MPN36175.1"/>
    </source>
</evidence>